<dbReference type="Proteomes" id="UP000499080">
    <property type="component" value="Unassembled WGS sequence"/>
</dbReference>
<dbReference type="EMBL" id="BGPR01131677">
    <property type="protein sequence ID" value="GBN47333.1"/>
    <property type="molecule type" value="Genomic_DNA"/>
</dbReference>
<evidence type="ECO:0000313" key="2">
    <source>
        <dbReference type="Proteomes" id="UP000499080"/>
    </source>
</evidence>
<keyword evidence="2" id="KW-1185">Reference proteome</keyword>
<evidence type="ECO:0000313" key="1">
    <source>
        <dbReference type="EMBL" id="GBN47333.1"/>
    </source>
</evidence>
<name>A0A4Y2P8H2_ARAVE</name>
<accession>A0A4Y2P8H2</accession>
<gene>
    <name evidence="1" type="ORF">AVEN_196937_1</name>
</gene>
<comment type="caution">
    <text evidence="1">The sequence shown here is derived from an EMBL/GenBank/DDBJ whole genome shotgun (WGS) entry which is preliminary data.</text>
</comment>
<sequence>MTKCLMGKYKANEEFKQLENYGRLTMKLLNANLTIAVENGKFSEMSLPTEIVDLKALDLKVGDYKIPQHIMILRREMLGIQLQLPYIYIYIYTHVHKLSIIQNHTEIEL</sequence>
<reference evidence="1 2" key="1">
    <citation type="journal article" date="2019" name="Sci. Rep.">
        <title>Orb-weaving spider Araneus ventricosus genome elucidates the spidroin gene catalogue.</title>
        <authorList>
            <person name="Kono N."/>
            <person name="Nakamura H."/>
            <person name="Ohtoshi R."/>
            <person name="Moran D.A.P."/>
            <person name="Shinohara A."/>
            <person name="Yoshida Y."/>
            <person name="Fujiwara M."/>
            <person name="Mori M."/>
            <person name="Tomita M."/>
            <person name="Arakawa K."/>
        </authorList>
    </citation>
    <scope>NUCLEOTIDE SEQUENCE [LARGE SCALE GENOMIC DNA]</scope>
</reference>
<protein>
    <submittedName>
        <fullName evidence="1">Uncharacterized protein</fullName>
    </submittedName>
</protein>
<organism evidence="1 2">
    <name type="scientific">Araneus ventricosus</name>
    <name type="common">Orbweaver spider</name>
    <name type="synonym">Epeira ventricosa</name>
    <dbReference type="NCBI Taxonomy" id="182803"/>
    <lineage>
        <taxon>Eukaryota</taxon>
        <taxon>Metazoa</taxon>
        <taxon>Ecdysozoa</taxon>
        <taxon>Arthropoda</taxon>
        <taxon>Chelicerata</taxon>
        <taxon>Arachnida</taxon>
        <taxon>Araneae</taxon>
        <taxon>Araneomorphae</taxon>
        <taxon>Entelegynae</taxon>
        <taxon>Araneoidea</taxon>
        <taxon>Araneidae</taxon>
        <taxon>Araneus</taxon>
    </lineage>
</organism>
<proteinExistence type="predicted"/>
<dbReference type="AlphaFoldDB" id="A0A4Y2P8H2"/>